<name>M2MKI6_BAUPA</name>
<dbReference type="EMBL" id="KB445554">
    <property type="protein sequence ID" value="EMC97206.1"/>
    <property type="molecule type" value="Genomic_DNA"/>
</dbReference>
<accession>M2MKI6</accession>
<evidence type="ECO:0000313" key="1">
    <source>
        <dbReference type="EMBL" id="EMC97206.1"/>
    </source>
</evidence>
<organism evidence="1 2">
    <name type="scientific">Baudoinia panamericana (strain UAMH 10762)</name>
    <name type="common">Angels' share fungus</name>
    <name type="synonym">Baudoinia compniacensis (strain UAMH 10762)</name>
    <dbReference type="NCBI Taxonomy" id="717646"/>
    <lineage>
        <taxon>Eukaryota</taxon>
        <taxon>Fungi</taxon>
        <taxon>Dikarya</taxon>
        <taxon>Ascomycota</taxon>
        <taxon>Pezizomycotina</taxon>
        <taxon>Dothideomycetes</taxon>
        <taxon>Dothideomycetidae</taxon>
        <taxon>Mycosphaerellales</taxon>
        <taxon>Teratosphaeriaceae</taxon>
        <taxon>Baudoinia</taxon>
    </lineage>
</organism>
<dbReference type="GeneID" id="19114376"/>
<reference evidence="1 2" key="1">
    <citation type="journal article" date="2012" name="PLoS Pathog.">
        <title>Diverse lifestyles and strategies of plant pathogenesis encoded in the genomes of eighteen Dothideomycetes fungi.</title>
        <authorList>
            <person name="Ohm R.A."/>
            <person name="Feau N."/>
            <person name="Henrissat B."/>
            <person name="Schoch C.L."/>
            <person name="Horwitz B.A."/>
            <person name="Barry K.W."/>
            <person name="Condon B.J."/>
            <person name="Copeland A.C."/>
            <person name="Dhillon B."/>
            <person name="Glaser F."/>
            <person name="Hesse C.N."/>
            <person name="Kosti I."/>
            <person name="LaButti K."/>
            <person name="Lindquist E.A."/>
            <person name="Lucas S."/>
            <person name="Salamov A.A."/>
            <person name="Bradshaw R.E."/>
            <person name="Ciuffetti L."/>
            <person name="Hamelin R.C."/>
            <person name="Kema G.H.J."/>
            <person name="Lawrence C."/>
            <person name="Scott J.A."/>
            <person name="Spatafora J.W."/>
            <person name="Turgeon B.G."/>
            <person name="de Wit P.J.G.M."/>
            <person name="Zhong S."/>
            <person name="Goodwin S.B."/>
            <person name="Grigoriev I.V."/>
        </authorList>
    </citation>
    <scope>NUCLEOTIDE SEQUENCE [LARGE SCALE GENOMIC DNA]</scope>
    <source>
        <strain evidence="1 2">UAMH 10762</strain>
    </source>
</reference>
<keyword evidence="2" id="KW-1185">Reference proteome</keyword>
<sequence>MSGTNTLEAGLVTRANPLQPASATPVLALRWVRSRHAVRTTGTASAAMDQRHGLLQRLPVESRRVHGAAIADAVLQCCQGVSLQEHTLGYACMAAGSASHSLYIRTYCSSSSISFTATPTAPVASPLSSALASAASSAARSSGASNAGVNSGSAATTSSRTGSAFASATGSASAAAACPTHSSGANVLAPAGLAAVFGVVALL</sequence>
<dbReference type="KEGG" id="bcom:BAUCODRAFT_442615"/>
<protein>
    <submittedName>
        <fullName evidence="1">Uncharacterized protein</fullName>
    </submittedName>
</protein>
<evidence type="ECO:0000313" key="2">
    <source>
        <dbReference type="Proteomes" id="UP000011761"/>
    </source>
</evidence>
<proteinExistence type="predicted"/>
<dbReference type="Proteomes" id="UP000011761">
    <property type="component" value="Unassembled WGS sequence"/>
</dbReference>
<dbReference type="AlphaFoldDB" id="M2MKI6"/>
<gene>
    <name evidence="1" type="ORF">BAUCODRAFT_442615</name>
</gene>
<dbReference type="RefSeq" id="XP_007675699.1">
    <property type="nucleotide sequence ID" value="XM_007677509.1"/>
</dbReference>
<dbReference type="HOGENOM" id="CLU_1348700_0_0_1"/>